<reference evidence="1" key="1">
    <citation type="submission" date="2014-11" db="EMBL/GenBank/DDBJ databases">
        <authorList>
            <person name="Amaro Gonzalez C."/>
        </authorList>
    </citation>
    <scope>NUCLEOTIDE SEQUENCE</scope>
</reference>
<organism evidence="1">
    <name type="scientific">Anguilla anguilla</name>
    <name type="common">European freshwater eel</name>
    <name type="synonym">Muraena anguilla</name>
    <dbReference type="NCBI Taxonomy" id="7936"/>
    <lineage>
        <taxon>Eukaryota</taxon>
        <taxon>Metazoa</taxon>
        <taxon>Chordata</taxon>
        <taxon>Craniata</taxon>
        <taxon>Vertebrata</taxon>
        <taxon>Euteleostomi</taxon>
        <taxon>Actinopterygii</taxon>
        <taxon>Neopterygii</taxon>
        <taxon>Teleostei</taxon>
        <taxon>Anguilliformes</taxon>
        <taxon>Anguillidae</taxon>
        <taxon>Anguilla</taxon>
    </lineage>
</organism>
<sequence length="42" mass="4999">MSSMHHWSHLNCSSTFKVYCENLTAINYHFFLTMGNTFKKKL</sequence>
<proteinExistence type="predicted"/>
<protein>
    <submittedName>
        <fullName evidence="1">Uncharacterized protein</fullName>
    </submittedName>
</protein>
<dbReference type="EMBL" id="GBXM01091147">
    <property type="protein sequence ID" value="JAH17430.1"/>
    <property type="molecule type" value="Transcribed_RNA"/>
</dbReference>
<evidence type="ECO:0000313" key="1">
    <source>
        <dbReference type="EMBL" id="JAH17430.1"/>
    </source>
</evidence>
<accession>A0A0E9QMC1</accession>
<dbReference type="AlphaFoldDB" id="A0A0E9QMC1"/>
<reference evidence="1" key="2">
    <citation type="journal article" date="2015" name="Fish Shellfish Immunol.">
        <title>Early steps in the European eel (Anguilla anguilla)-Vibrio vulnificus interaction in the gills: Role of the RtxA13 toxin.</title>
        <authorList>
            <person name="Callol A."/>
            <person name="Pajuelo D."/>
            <person name="Ebbesson L."/>
            <person name="Teles M."/>
            <person name="MacKenzie S."/>
            <person name="Amaro C."/>
        </authorList>
    </citation>
    <scope>NUCLEOTIDE SEQUENCE</scope>
</reference>
<name>A0A0E9QMC1_ANGAN</name>